<dbReference type="EMBL" id="CP039354">
    <property type="protein sequence ID" value="QCE10964.1"/>
    <property type="molecule type" value="Genomic_DNA"/>
</dbReference>
<proteinExistence type="predicted"/>
<evidence type="ECO:0000313" key="2">
    <source>
        <dbReference type="Proteomes" id="UP000501690"/>
    </source>
</evidence>
<sequence>MCMKVFRNLFLADPKVKKMFSTFLQKLQHHSHTHLPLYYTSFLPNSSSWWCSNGVPHMWVYKVKLEGSVVGSDAYEVLKQVLETEYFGFFEKMNDLLS</sequence>
<gene>
    <name evidence="1" type="ORF">DEO72_LG10g2197</name>
</gene>
<evidence type="ECO:0000313" key="1">
    <source>
        <dbReference type="EMBL" id="QCE10964.1"/>
    </source>
</evidence>
<dbReference type="Proteomes" id="UP000501690">
    <property type="component" value="Linkage Group LG10"/>
</dbReference>
<protein>
    <submittedName>
        <fullName evidence="1">Uncharacterized protein</fullName>
    </submittedName>
</protein>
<dbReference type="AlphaFoldDB" id="A0A4D6NDZ5"/>
<name>A0A4D6NDZ5_VIGUN</name>
<organism evidence="1 2">
    <name type="scientific">Vigna unguiculata</name>
    <name type="common">Cowpea</name>
    <dbReference type="NCBI Taxonomy" id="3917"/>
    <lineage>
        <taxon>Eukaryota</taxon>
        <taxon>Viridiplantae</taxon>
        <taxon>Streptophyta</taxon>
        <taxon>Embryophyta</taxon>
        <taxon>Tracheophyta</taxon>
        <taxon>Spermatophyta</taxon>
        <taxon>Magnoliopsida</taxon>
        <taxon>eudicotyledons</taxon>
        <taxon>Gunneridae</taxon>
        <taxon>Pentapetalae</taxon>
        <taxon>rosids</taxon>
        <taxon>fabids</taxon>
        <taxon>Fabales</taxon>
        <taxon>Fabaceae</taxon>
        <taxon>Papilionoideae</taxon>
        <taxon>50 kb inversion clade</taxon>
        <taxon>NPAAA clade</taxon>
        <taxon>indigoferoid/millettioid clade</taxon>
        <taxon>Phaseoleae</taxon>
        <taxon>Vigna</taxon>
    </lineage>
</organism>
<reference evidence="1 2" key="1">
    <citation type="submission" date="2019-04" db="EMBL/GenBank/DDBJ databases">
        <title>An improved genome assembly and genetic linkage map for asparagus bean, Vigna unguiculata ssp. sesquipedialis.</title>
        <authorList>
            <person name="Xia Q."/>
            <person name="Zhang R."/>
            <person name="Dong Y."/>
        </authorList>
    </citation>
    <scope>NUCLEOTIDE SEQUENCE [LARGE SCALE GENOMIC DNA]</scope>
    <source>
        <tissue evidence="1">Leaf</tissue>
    </source>
</reference>
<keyword evidence="2" id="KW-1185">Reference proteome</keyword>
<accession>A0A4D6NDZ5</accession>